<name>A0A3M7S400_BRAPC</name>
<accession>A0A3M7S400</accession>
<sequence>INLNCLTKSRVLKKKLFELKENHRIQRIKKFNRHVFQAQINVCGLTWKKLRLSLILMYQKIFVQNLRK</sequence>
<comment type="caution">
    <text evidence="1">The sequence shown here is derived from an EMBL/GenBank/DDBJ whole genome shotgun (WGS) entry which is preliminary data.</text>
</comment>
<evidence type="ECO:0000313" key="2">
    <source>
        <dbReference type="Proteomes" id="UP000276133"/>
    </source>
</evidence>
<feature type="non-terminal residue" evidence="1">
    <location>
        <position position="1"/>
    </location>
</feature>
<dbReference type="Proteomes" id="UP000276133">
    <property type="component" value="Unassembled WGS sequence"/>
</dbReference>
<dbReference type="AlphaFoldDB" id="A0A3M7S400"/>
<gene>
    <name evidence="1" type="ORF">BpHYR1_054341</name>
</gene>
<organism evidence="1 2">
    <name type="scientific">Brachionus plicatilis</name>
    <name type="common">Marine rotifer</name>
    <name type="synonym">Brachionus muelleri</name>
    <dbReference type="NCBI Taxonomy" id="10195"/>
    <lineage>
        <taxon>Eukaryota</taxon>
        <taxon>Metazoa</taxon>
        <taxon>Spiralia</taxon>
        <taxon>Gnathifera</taxon>
        <taxon>Rotifera</taxon>
        <taxon>Eurotatoria</taxon>
        <taxon>Monogononta</taxon>
        <taxon>Pseudotrocha</taxon>
        <taxon>Ploima</taxon>
        <taxon>Brachionidae</taxon>
        <taxon>Brachionus</taxon>
    </lineage>
</organism>
<evidence type="ECO:0000313" key="1">
    <source>
        <dbReference type="EMBL" id="RNA30492.1"/>
    </source>
</evidence>
<proteinExistence type="predicted"/>
<dbReference type="EMBL" id="REGN01002084">
    <property type="protein sequence ID" value="RNA30492.1"/>
    <property type="molecule type" value="Genomic_DNA"/>
</dbReference>
<protein>
    <submittedName>
        <fullName evidence="1">Uncharacterized protein</fullName>
    </submittedName>
</protein>
<reference evidence="1 2" key="1">
    <citation type="journal article" date="2018" name="Sci. Rep.">
        <title>Genomic signatures of local adaptation to the degree of environmental predictability in rotifers.</title>
        <authorList>
            <person name="Franch-Gras L."/>
            <person name="Hahn C."/>
            <person name="Garcia-Roger E.M."/>
            <person name="Carmona M.J."/>
            <person name="Serra M."/>
            <person name="Gomez A."/>
        </authorList>
    </citation>
    <scope>NUCLEOTIDE SEQUENCE [LARGE SCALE GENOMIC DNA]</scope>
    <source>
        <strain evidence="1">HYR1</strain>
    </source>
</reference>
<keyword evidence="2" id="KW-1185">Reference proteome</keyword>